<comment type="similarity">
    <text evidence="11 12">Belongs to the TonB-dependent receptor family.</text>
</comment>
<dbReference type="AlphaFoldDB" id="A0A2A4HZC1"/>
<keyword evidence="10 11" id="KW-0998">Cell outer membrane</keyword>
<evidence type="ECO:0000256" key="6">
    <source>
        <dbReference type="ARBA" id="ARBA00023004"/>
    </source>
</evidence>
<feature type="domain" description="TonB-dependent receptor plug" evidence="16">
    <location>
        <begin position="67"/>
        <end position="176"/>
    </location>
</feature>
<evidence type="ECO:0000256" key="14">
    <source>
        <dbReference type="SAM" id="SignalP"/>
    </source>
</evidence>
<evidence type="ECO:0000256" key="11">
    <source>
        <dbReference type="PROSITE-ProRule" id="PRU01360"/>
    </source>
</evidence>
<feature type="region of interest" description="Disordered" evidence="13">
    <location>
        <begin position="27"/>
        <end position="52"/>
    </location>
</feature>
<dbReference type="InterPro" id="IPR036942">
    <property type="entry name" value="Beta-barrel_TonB_sf"/>
</dbReference>
<evidence type="ECO:0000259" key="16">
    <source>
        <dbReference type="Pfam" id="PF07715"/>
    </source>
</evidence>
<evidence type="ECO:0000313" key="17">
    <source>
        <dbReference type="EMBL" id="PCG09017.1"/>
    </source>
</evidence>
<proteinExistence type="inferred from homology"/>
<protein>
    <submittedName>
        <fullName evidence="17">TonB-dependent receptor</fullName>
    </submittedName>
</protein>
<keyword evidence="9 11" id="KW-0472">Membrane</keyword>
<keyword evidence="18" id="KW-1185">Reference proteome</keyword>
<evidence type="ECO:0000256" key="9">
    <source>
        <dbReference type="ARBA" id="ARBA00023136"/>
    </source>
</evidence>
<feature type="compositionally biased region" description="Low complexity" evidence="13">
    <location>
        <begin position="27"/>
        <end position="50"/>
    </location>
</feature>
<organism evidence="17 18">
    <name type="scientific">Sphingomonas ginsenosidimutans</name>
    <dbReference type="NCBI Taxonomy" id="862134"/>
    <lineage>
        <taxon>Bacteria</taxon>
        <taxon>Pseudomonadati</taxon>
        <taxon>Pseudomonadota</taxon>
        <taxon>Alphaproteobacteria</taxon>
        <taxon>Sphingomonadales</taxon>
        <taxon>Sphingomonadaceae</taxon>
        <taxon>Sphingomonas</taxon>
    </lineage>
</organism>
<evidence type="ECO:0000256" key="12">
    <source>
        <dbReference type="RuleBase" id="RU003357"/>
    </source>
</evidence>
<evidence type="ECO:0000259" key="15">
    <source>
        <dbReference type="Pfam" id="PF00593"/>
    </source>
</evidence>
<dbReference type="GO" id="GO:0009279">
    <property type="term" value="C:cell outer membrane"/>
    <property type="evidence" value="ECO:0007669"/>
    <property type="project" value="UniProtKB-SubCell"/>
</dbReference>
<dbReference type="SUPFAM" id="SSF56935">
    <property type="entry name" value="Porins"/>
    <property type="match status" value="1"/>
</dbReference>
<keyword evidence="2 11" id="KW-0813">Transport</keyword>
<keyword evidence="4" id="KW-0410">Iron transport</keyword>
<dbReference type="Gene3D" id="2.40.170.20">
    <property type="entry name" value="TonB-dependent receptor, beta-barrel domain"/>
    <property type="match status" value="1"/>
</dbReference>
<dbReference type="PANTHER" id="PTHR32552">
    <property type="entry name" value="FERRICHROME IRON RECEPTOR-RELATED"/>
    <property type="match status" value="1"/>
</dbReference>
<feature type="domain" description="TonB-dependent receptor-like beta-barrel" evidence="15">
    <location>
        <begin position="277"/>
        <end position="713"/>
    </location>
</feature>
<dbReference type="CDD" id="cd01347">
    <property type="entry name" value="ligand_gated_channel"/>
    <property type="match status" value="1"/>
</dbReference>
<keyword evidence="5 11" id="KW-0812">Transmembrane</keyword>
<feature type="signal peptide" evidence="14">
    <location>
        <begin position="1"/>
        <end position="25"/>
    </location>
</feature>
<dbReference type="RefSeq" id="WP_096611816.1">
    <property type="nucleotide sequence ID" value="NZ_NWVD01000003.1"/>
</dbReference>
<dbReference type="EMBL" id="NWVD01000003">
    <property type="protein sequence ID" value="PCG09017.1"/>
    <property type="molecule type" value="Genomic_DNA"/>
</dbReference>
<dbReference type="InterPro" id="IPR039426">
    <property type="entry name" value="TonB-dep_rcpt-like"/>
</dbReference>
<keyword evidence="8 12" id="KW-0798">TonB box</keyword>
<dbReference type="Pfam" id="PF00593">
    <property type="entry name" value="TonB_dep_Rec_b-barrel"/>
    <property type="match status" value="1"/>
</dbReference>
<keyword evidence="6" id="KW-0408">Iron</keyword>
<sequence length="752" mass="81266">MRRTTTTVRSILLLGSALAAIPAAAQTTSSVAPPSTETAPTPETATAASEETGENIVVTARRREESVIDVPIAMSVVSGDLLEKQGAVDITALQDKTPNLTLQIARGSNSTLIAFSRGVGQQDPLWGFEPGVGLYIDDVYVARPQGAVLDIFDVERVEVLRGPQGTLYGRNTIGGAIKYVTKRLGHDVSGMVRGSYGSYNQFDLVGQIALPITDTLSIGAAVARYKRDGFGTNLTTGADQYDKDVIAARVSAEWSPTDAIFVRLAGDRTLDKSNPRHGTRLVGNGGDPRYAPTASVYDTRAGIGDNNRVLAQGLSLTGEFGLSDTLTFKTISAYRDGQTDTVIDFDNTALPTLDVPAYYEDWQFTQELQLLYQGSRVQGVFGLYYLDARASGAFDTVLGLLNTTTLTSGSVKTKSYAAFGDFSVDVTDQLKVSAGLRYTKDDKTGTVFRRNYTGIRSPRFGNAAAVPGLIRTDYTNSRSFDQVTPRISISYEPRRDLNLYASWGKGFKSGGFDMRGDAVFTPTTVNGYDPEKISSYELGLKGAFLDRTLFLNLAGYYSRYTDQQVTIQVPNVAGGIASFVDNAGKADIYGVEIEARAVPSRWFSAQASFGYTHAKYLEFLTFINGGTTPVDVANQRVFQNTPRFTAAASFTASTGFAGGTISITPEVTLRSDYTLFEIPTPALDQDGYALVNASANWISGDGHYRVAMNLRNLADQRYRVGGYNFPGAVFGNSIIGYYGPPRTATATFEVRF</sequence>
<evidence type="ECO:0000256" key="10">
    <source>
        <dbReference type="ARBA" id="ARBA00023237"/>
    </source>
</evidence>
<gene>
    <name evidence="17" type="ORF">COA17_08940</name>
</gene>
<keyword evidence="7" id="KW-0406">Ion transport</keyword>
<evidence type="ECO:0000313" key="18">
    <source>
        <dbReference type="Proteomes" id="UP000218784"/>
    </source>
</evidence>
<name>A0A2A4HZC1_9SPHN</name>
<dbReference type="GO" id="GO:0006826">
    <property type="term" value="P:iron ion transport"/>
    <property type="evidence" value="ECO:0007669"/>
    <property type="project" value="UniProtKB-KW"/>
</dbReference>
<dbReference type="Proteomes" id="UP000218784">
    <property type="component" value="Unassembled WGS sequence"/>
</dbReference>
<evidence type="ECO:0000256" key="8">
    <source>
        <dbReference type="ARBA" id="ARBA00023077"/>
    </source>
</evidence>
<evidence type="ECO:0000256" key="3">
    <source>
        <dbReference type="ARBA" id="ARBA00022452"/>
    </source>
</evidence>
<dbReference type="PANTHER" id="PTHR32552:SF81">
    <property type="entry name" value="TONB-DEPENDENT OUTER MEMBRANE RECEPTOR"/>
    <property type="match status" value="1"/>
</dbReference>
<accession>A0A2A4HZC1</accession>
<keyword evidence="14" id="KW-0732">Signal</keyword>
<keyword evidence="17" id="KW-0675">Receptor</keyword>
<feature type="chain" id="PRO_5013331459" evidence="14">
    <location>
        <begin position="26"/>
        <end position="752"/>
    </location>
</feature>
<evidence type="ECO:0000256" key="4">
    <source>
        <dbReference type="ARBA" id="ARBA00022496"/>
    </source>
</evidence>
<comment type="subcellular location">
    <subcellularLocation>
        <location evidence="1 11">Cell outer membrane</location>
        <topology evidence="1 11">Multi-pass membrane protein</topology>
    </subcellularLocation>
</comment>
<evidence type="ECO:0000256" key="2">
    <source>
        <dbReference type="ARBA" id="ARBA00022448"/>
    </source>
</evidence>
<dbReference type="InterPro" id="IPR000531">
    <property type="entry name" value="Beta-barrel_TonB"/>
</dbReference>
<dbReference type="PROSITE" id="PS52016">
    <property type="entry name" value="TONB_DEPENDENT_REC_3"/>
    <property type="match status" value="1"/>
</dbReference>
<evidence type="ECO:0000256" key="1">
    <source>
        <dbReference type="ARBA" id="ARBA00004571"/>
    </source>
</evidence>
<dbReference type="Pfam" id="PF07715">
    <property type="entry name" value="Plug"/>
    <property type="match status" value="1"/>
</dbReference>
<comment type="caution">
    <text evidence="17">The sequence shown here is derived from an EMBL/GenBank/DDBJ whole genome shotgun (WGS) entry which is preliminary data.</text>
</comment>
<evidence type="ECO:0000256" key="13">
    <source>
        <dbReference type="SAM" id="MobiDB-lite"/>
    </source>
</evidence>
<dbReference type="InterPro" id="IPR012910">
    <property type="entry name" value="Plug_dom"/>
</dbReference>
<evidence type="ECO:0000256" key="7">
    <source>
        <dbReference type="ARBA" id="ARBA00023065"/>
    </source>
</evidence>
<keyword evidence="3 11" id="KW-1134">Transmembrane beta strand</keyword>
<evidence type="ECO:0000256" key="5">
    <source>
        <dbReference type="ARBA" id="ARBA00022692"/>
    </source>
</evidence>
<reference evidence="17 18" key="1">
    <citation type="submission" date="2017-09" db="EMBL/GenBank/DDBJ databases">
        <title>Sphingomonas ginsenosidimutans KACC 14949, whole genome shotgun sequence.</title>
        <authorList>
            <person name="Feng G."/>
            <person name="Zhu H."/>
        </authorList>
    </citation>
    <scope>NUCLEOTIDE SEQUENCE [LARGE SCALE GENOMIC DNA]</scope>
    <source>
        <strain evidence="17 18">KACC 14949</strain>
    </source>
</reference>